<accession>B0TDV6</accession>
<sequence>MIVTYHAPADDELRAMEQFKAICECCINFGGSDWMEKGISLFLSNRSNSRQSQLHKVYR</sequence>
<keyword evidence="2" id="KW-1185">Reference proteome</keyword>
<dbReference type="KEGG" id="hmo:HM1_0200"/>
<evidence type="ECO:0000313" key="2">
    <source>
        <dbReference type="Proteomes" id="UP000008550"/>
    </source>
</evidence>
<evidence type="ECO:0000313" key="1">
    <source>
        <dbReference type="EMBL" id="ABZ82819.1"/>
    </source>
</evidence>
<proteinExistence type="predicted"/>
<dbReference type="EMBL" id="CP000930">
    <property type="protein sequence ID" value="ABZ82819.1"/>
    <property type="molecule type" value="Genomic_DNA"/>
</dbReference>
<organism evidence="1 2">
    <name type="scientific">Heliobacterium modesticaldum (strain ATCC 51547 / Ice1)</name>
    <dbReference type="NCBI Taxonomy" id="498761"/>
    <lineage>
        <taxon>Bacteria</taxon>
        <taxon>Bacillati</taxon>
        <taxon>Bacillota</taxon>
        <taxon>Clostridia</taxon>
        <taxon>Eubacteriales</taxon>
        <taxon>Heliobacteriaceae</taxon>
        <taxon>Heliomicrobium</taxon>
    </lineage>
</organism>
<dbReference type="STRING" id="498761.HM1_0200"/>
<reference evidence="1 2" key="1">
    <citation type="journal article" date="2008" name="J. Bacteriol.">
        <title>The genome of Heliobacterium modesticaldum, a phototrophic representative of the Firmicutes containing the simplest photosynthetic apparatus.</title>
        <authorList>
            <person name="Sattley W.M."/>
            <person name="Madigan M.T."/>
            <person name="Swingley W.D."/>
            <person name="Cheung P.C."/>
            <person name="Clocksin K.M."/>
            <person name="Conrad A.L."/>
            <person name="Dejesa L.C."/>
            <person name="Honchak B.M."/>
            <person name="Jung D.O."/>
            <person name="Karbach L.E."/>
            <person name="Kurdoglu A."/>
            <person name="Lahiri S."/>
            <person name="Mastrian S.D."/>
            <person name="Page L.E."/>
            <person name="Taylor H.L."/>
            <person name="Wang Z.T."/>
            <person name="Raymond J."/>
            <person name="Chen M."/>
            <person name="Blankenship R.E."/>
            <person name="Touchman J.W."/>
        </authorList>
    </citation>
    <scope>NUCLEOTIDE SEQUENCE [LARGE SCALE GENOMIC DNA]</scope>
    <source>
        <strain evidence="2">ATCC 51547 / Ice1</strain>
    </source>
</reference>
<dbReference type="Proteomes" id="UP000008550">
    <property type="component" value="Chromosome"/>
</dbReference>
<dbReference type="AlphaFoldDB" id="B0TDV6"/>
<dbReference type="HOGENOM" id="CLU_2954203_0_0_9"/>
<name>B0TDV6_HELMI</name>
<gene>
    <name evidence="1" type="ORF">HM1_0200</name>
</gene>
<protein>
    <submittedName>
        <fullName evidence="1">Fad linked oxidase, c-terminal:fad linked oxidase, n-terminal, putative</fullName>
    </submittedName>
</protein>